<dbReference type="Pfam" id="PF00263">
    <property type="entry name" value="Secretin"/>
    <property type="match status" value="1"/>
</dbReference>
<keyword evidence="2" id="KW-0732">Signal</keyword>
<organism evidence="8 9">
    <name type="scientific">Algisphaera agarilytica</name>
    <dbReference type="NCBI Taxonomy" id="1385975"/>
    <lineage>
        <taxon>Bacteria</taxon>
        <taxon>Pseudomonadati</taxon>
        <taxon>Planctomycetota</taxon>
        <taxon>Phycisphaerae</taxon>
        <taxon>Phycisphaerales</taxon>
        <taxon>Phycisphaeraceae</taxon>
        <taxon>Algisphaera</taxon>
    </lineage>
</organism>
<dbReference type="InterPro" id="IPR038591">
    <property type="entry name" value="NolW-like_sf"/>
</dbReference>
<keyword evidence="9" id="KW-1185">Reference proteome</keyword>
<feature type="domain" description="NolW-like" evidence="7">
    <location>
        <begin position="123"/>
        <end position="179"/>
    </location>
</feature>
<dbReference type="AlphaFoldDB" id="A0A7X0H5B1"/>
<dbReference type="GO" id="GO:0009279">
    <property type="term" value="C:cell outer membrane"/>
    <property type="evidence" value="ECO:0007669"/>
    <property type="project" value="UniProtKB-SubCell"/>
</dbReference>
<evidence type="ECO:0000256" key="1">
    <source>
        <dbReference type="ARBA" id="ARBA00004370"/>
    </source>
</evidence>
<dbReference type="GO" id="GO:0015627">
    <property type="term" value="C:type II protein secretion system complex"/>
    <property type="evidence" value="ECO:0007669"/>
    <property type="project" value="TreeGrafter"/>
</dbReference>
<proteinExistence type="inferred from homology"/>
<reference evidence="8 9" key="1">
    <citation type="submission" date="2020-08" db="EMBL/GenBank/DDBJ databases">
        <title>Genomic Encyclopedia of Type Strains, Phase IV (KMG-IV): sequencing the most valuable type-strain genomes for metagenomic binning, comparative biology and taxonomic classification.</title>
        <authorList>
            <person name="Goeker M."/>
        </authorList>
    </citation>
    <scope>NUCLEOTIDE SEQUENCE [LARGE SCALE GENOMIC DNA]</scope>
    <source>
        <strain evidence="8 9">DSM 103725</strain>
    </source>
</reference>
<dbReference type="PRINTS" id="PR00811">
    <property type="entry name" value="BCTERIALGSPD"/>
</dbReference>
<dbReference type="InterPro" id="IPR050810">
    <property type="entry name" value="Bact_Secretion_Sys_Channel"/>
</dbReference>
<comment type="subcellular location">
    <subcellularLocation>
        <location evidence="5">Cell outer membrane</location>
    </subcellularLocation>
    <subcellularLocation>
        <location evidence="1">Membrane</location>
    </subcellularLocation>
</comment>
<comment type="caution">
    <text evidence="8">The sequence shown here is derived from an EMBL/GenBank/DDBJ whole genome shotgun (WGS) entry which is preliminary data.</text>
</comment>
<keyword evidence="3" id="KW-0472">Membrane</keyword>
<gene>
    <name evidence="8" type="ORF">HNQ40_001320</name>
</gene>
<evidence type="ECO:0000256" key="3">
    <source>
        <dbReference type="ARBA" id="ARBA00023136"/>
    </source>
</evidence>
<dbReference type="Proteomes" id="UP000541810">
    <property type="component" value="Unassembled WGS sequence"/>
</dbReference>
<keyword evidence="5" id="KW-0813">Transport</keyword>
<evidence type="ECO:0000313" key="8">
    <source>
        <dbReference type="EMBL" id="MBB6429514.1"/>
    </source>
</evidence>
<evidence type="ECO:0000256" key="4">
    <source>
        <dbReference type="RuleBase" id="RU004003"/>
    </source>
</evidence>
<accession>A0A7X0H5B1</accession>
<dbReference type="Gene3D" id="3.30.1370.120">
    <property type="match status" value="2"/>
</dbReference>
<dbReference type="InterPro" id="IPR004846">
    <property type="entry name" value="T2SS/T3SS_dom"/>
</dbReference>
<dbReference type="RefSeq" id="WP_184677089.1">
    <property type="nucleotide sequence ID" value="NZ_JACHGY010000001.1"/>
</dbReference>
<comment type="similarity">
    <text evidence="4">Belongs to the bacterial secretin family.</text>
</comment>
<evidence type="ECO:0000259" key="7">
    <source>
        <dbReference type="Pfam" id="PF03958"/>
    </source>
</evidence>
<dbReference type="PANTHER" id="PTHR30332:SF24">
    <property type="entry name" value="SECRETIN GSPD-RELATED"/>
    <property type="match status" value="1"/>
</dbReference>
<dbReference type="EMBL" id="JACHGY010000001">
    <property type="protein sequence ID" value="MBB6429514.1"/>
    <property type="molecule type" value="Genomic_DNA"/>
</dbReference>
<dbReference type="GO" id="GO:0009306">
    <property type="term" value="P:protein secretion"/>
    <property type="evidence" value="ECO:0007669"/>
    <property type="project" value="InterPro"/>
</dbReference>
<dbReference type="Pfam" id="PF03958">
    <property type="entry name" value="Secretin_N"/>
    <property type="match status" value="2"/>
</dbReference>
<protein>
    <submittedName>
        <fullName evidence="8">General secretion pathway protein D</fullName>
    </submittedName>
</protein>
<evidence type="ECO:0000256" key="2">
    <source>
        <dbReference type="ARBA" id="ARBA00022729"/>
    </source>
</evidence>
<evidence type="ECO:0000259" key="6">
    <source>
        <dbReference type="Pfam" id="PF00263"/>
    </source>
</evidence>
<dbReference type="InterPro" id="IPR001775">
    <property type="entry name" value="GspD/PilQ"/>
</dbReference>
<evidence type="ECO:0000256" key="5">
    <source>
        <dbReference type="RuleBase" id="RU004004"/>
    </source>
</evidence>
<name>A0A7X0H5B1_9BACT</name>
<dbReference type="PANTHER" id="PTHR30332">
    <property type="entry name" value="PROBABLE GENERAL SECRETION PATHWAY PROTEIN D"/>
    <property type="match status" value="1"/>
</dbReference>
<dbReference type="InterPro" id="IPR005644">
    <property type="entry name" value="NolW-like"/>
</dbReference>
<feature type="domain" description="Type II/III secretion system secretin-like" evidence="6">
    <location>
        <begin position="527"/>
        <end position="689"/>
    </location>
</feature>
<evidence type="ECO:0000313" key="9">
    <source>
        <dbReference type="Proteomes" id="UP000541810"/>
    </source>
</evidence>
<sequence>MVLVAVGVVSPITAQPNPDTTIQLDLPDPVPLERLLDFASQRLDLNIIYDPEKVRGQQVSIKSPAQVPADTLRDLIDEVLRSRGLVLAEDDRAGWYRVVSIDELAQAARIADGDNEQRGGVLTQVFLLDGLSAQAASELVTPFLTPSAGKVSANASTGLLLVTDYAANVRRIESLLEAIRGAAGPQVREYYNVQHLAAEDLSLMLLQALGAGDDIEAAPTVGVVVDEPANRVLLLGGEAQVRAALALAESIDVDSGLMPRVYRFRYTSADRFETQMRRMLDASVSSPSYESSVDTASGVMILTAPDSVHRRVESLREQLDVATDDQASPVRFYKVKNANAADILETIRGLEDDGSAADRLLIEGAEGAVGAILPLGRELGDVPPGNSEINREVVGLRGEGADGEGSQRPKAVRTPNATLTADENTNSIIVVAAPATQAIYAKLIEELDRRRAQVMIEVTMITLDTTDNFSLGVDILAGDQNGENQSFVFNRFGLNEIGADGRLDLAPALGFNGVVLSADIADVIVQALKSDGNTRVASAPRILVNDNETGSIASVLGQPVASINQGQNSDTVTFEGFVEAGTSIEMTPHIAEGDHLRLEFSVALESFSGDAASTNLPPPRQSNTVESHVTLPDGSTIVVGGINFDSYSETIQRVPLLGEIPVLEYLFSSRTIMESQNTLFVFMRPVILRQDDFSDLRFYSRESRELAGLALDEPLDASGHPVSEPRWVW</sequence>
<feature type="domain" description="NolW-like" evidence="7">
    <location>
        <begin position="330"/>
        <end position="453"/>
    </location>
</feature>